<accession>A0ABR7ISZ1</accession>
<dbReference type="Gene3D" id="2.60.40.10">
    <property type="entry name" value="Immunoglobulins"/>
    <property type="match status" value="1"/>
</dbReference>
<feature type="compositionally biased region" description="Low complexity" evidence="2">
    <location>
        <begin position="727"/>
        <end position="755"/>
    </location>
</feature>
<dbReference type="SUPFAM" id="SSF56300">
    <property type="entry name" value="Metallo-dependent phosphatases"/>
    <property type="match status" value="1"/>
</dbReference>
<dbReference type="SUPFAM" id="SSF49363">
    <property type="entry name" value="Purple acid phosphatase, N-terminal domain"/>
    <property type="match status" value="1"/>
</dbReference>
<dbReference type="EMBL" id="JACOQK010000001">
    <property type="protein sequence ID" value="MBC5788255.1"/>
    <property type="molecule type" value="Genomic_DNA"/>
</dbReference>
<evidence type="ECO:0000313" key="9">
    <source>
        <dbReference type="Proteomes" id="UP000649151"/>
    </source>
</evidence>
<protein>
    <submittedName>
        <fullName evidence="8">DUF5011 domain-containing protein</fullName>
    </submittedName>
</protein>
<dbReference type="Pfam" id="PF16403">
    <property type="entry name" value="Bact_surface_Ig-like"/>
    <property type="match status" value="1"/>
</dbReference>
<evidence type="ECO:0000256" key="2">
    <source>
        <dbReference type="SAM" id="MobiDB-lite"/>
    </source>
</evidence>
<feature type="domain" description="Pesticidal crystal protein Cry22Aa Ig-like" evidence="6">
    <location>
        <begin position="656"/>
        <end position="724"/>
    </location>
</feature>
<feature type="chain" id="PRO_5047130343" evidence="4">
    <location>
        <begin position="28"/>
        <end position="790"/>
    </location>
</feature>
<comment type="caution">
    <text evidence="8">The sequence shown here is derived from an EMBL/GenBank/DDBJ whole genome shotgun (WGS) entry which is preliminary data.</text>
</comment>
<feature type="domain" description="Purple acid phosphatase N-terminal" evidence="7">
    <location>
        <begin position="231"/>
        <end position="326"/>
    </location>
</feature>
<dbReference type="RefSeq" id="WP_186996859.1">
    <property type="nucleotide sequence ID" value="NZ_JACOQK010000001.1"/>
</dbReference>
<keyword evidence="3" id="KW-0472">Membrane</keyword>
<dbReference type="PANTHER" id="PTHR45867">
    <property type="entry name" value="PURPLE ACID PHOSPHATASE"/>
    <property type="match status" value="1"/>
</dbReference>
<evidence type="ECO:0000313" key="8">
    <source>
        <dbReference type="EMBL" id="MBC5788255.1"/>
    </source>
</evidence>
<keyword evidence="9" id="KW-1185">Reference proteome</keyword>
<dbReference type="InterPro" id="IPR008963">
    <property type="entry name" value="Purple_acid_Pase-like_N"/>
</dbReference>
<evidence type="ECO:0000256" key="4">
    <source>
        <dbReference type="SAM" id="SignalP"/>
    </source>
</evidence>
<name>A0ABR7ISZ1_9CLOT</name>
<dbReference type="Pfam" id="PF16656">
    <property type="entry name" value="Pur_ac_phosph_N"/>
    <property type="match status" value="1"/>
</dbReference>
<gene>
    <name evidence="8" type="ORF">H8Z77_09540</name>
</gene>
<reference evidence="8 9" key="1">
    <citation type="submission" date="2020-08" db="EMBL/GenBank/DDBJ databases">
        <title>Genome public.</title>
        <authorList>
            <person name="Liu C."/>
            <person name="Sun Q."/>
        </authorList>
    </citation>
    <scope>NUCLEOTIDE SEQUENCE [LARGE SCALE GENOMIC DNA]</scope>
    <source>
        <strain evidence="8 9">NSJ-27</strain>
    </source>
</reference>
<dbReference type="InterPro" id="IPR013783">
    <property type="entry name" value="Ig-like_fold"/>
</dbReference>
<dbReference type="InterPro" id="IPR029052">
    <property type="entry name" value="Metallo-depent_PP-like"/>
</dbReference>
<proteinExistence type="predicted"/>
<evidence type="ECO:0000259" key="7">
    <source>
        <dbReference type="Pfam" id="PF16656"/>
    </source>
</evidence>
<dbReference type="Gene3D" id="3.60.21.10">
    <property type="match status" value="1"/>
</dbReference>
<sequence length="790" mass="86936">MKKVVNAKRIVSLILVLLLLFAFQQVAVFAVGNNQQAKTEATPVITTKTTSWNYLDNNTKPEDNWKTDSNYDTTQWKTATGSFGAKDGKLEELSGGYLPNTLLQQYIDGKNEPDIPVYYFRTTFDATNLADIQKITGSVLYDDAIVVYVNGQKIAGFDDESFDENGYGGSNASAPKAGKINFENIESLQLKETGNVLAVELHQGRPSSSDLYFDFQELVLDTKGNQPEIKDISLNIGEDETQKNITWYGTSTQATQVQFVVKPEGWIEQAGFPAENVISVPAVQSSTSMQGFQNNKATMYGLKENTTYLYRVGNDEKWSETYSFTTAAFGENASFNFLFAGDPQIGASNTASDTEGWVNTMNRSLQQFPETSFLLSAGDQINDKNSEEEDQYVGFLTPDAMHSLSLATNVGNHDSGSQKYTEHFNMPNVDSLGQSNNTGDGSGDYWFTYNNVLFLSLNSNNVQTAEHKAFMEKVLKEHGSEARWTVVSFHHSIYSVANHYTDKDIQQRRAELAPIFSELGIDVVLMGHDHYYTRTYMMEGGNPVVPEGNDVSKGEQAPTSVTDPEEGQVLYITANSASGSKYYSRNSKLASGMPDYVAVQDQSNRENITNVEVTDNSFTVTTYYTDTDQLTPVDTFTIYKTSQTENPTIHLPEVTTGDQEIIQQGSHFDPMDGVSATDANGNDITNLIQVEGKVDTQTPGSYTLTYSVTDENGNSTSVERHIVVVKSSSESGDNQSNGNSSSTNSQNTSSTQNSTKPVHTGDYILFFPAMLAAVGATIGGTILMKRKLKK</sequence>
<dbReference type="InterPro" id="IPR004843">
    <property type="entry name" value="Calcineurin-like_PHP"/>
</dbReference>
<evidence type="ECO:0000259" key="5">
    <source>
        <dbReference type="Pfam" id="PF00149"/>
    </source>
</evidence>
<feature type="domain" description="Calcineurin-like phosphoesterase" evidence="5">
    <location>
        <begin position="336"/>
        <end position="532"/>
    </location>
</feature>
<dbReference type="Pfam" id="PF00149">
    <property type="entry name" value="Metallophos"/>
    <property type="match status" value="1"/>
</dbReference>
<dbReference type="Gene3D" id="2.60.120.260">
    <property type="entry name" value="Galactose-binding domain-like"/>
    <property type="match status" value="1"/>
</dbReference>
<dbReference type="InterPro" id="IPR032179">
    <property type="entry name" value="Cry22Aa_Ig-like"/>
</dbReference>
<evidence type="ECO:0000256" key="3">
    <source>
        <dbReference type="SAM" id="Phobius"/>
    </source>
</evidence>
<keyword evidence="3" id="KW-0812">Transmembrane</keyword>
<feature type="region of interest" description="Disordered" evidence="2">
    <location>
        <begin position="727"/>
        <end position="757"/>
    </location>
</feature>
<keyword evidence="1 4" id="KW-0732">Signal</keyword>
<dbReference type="PANTHER" id="PTHR45867:SF3">
    <property type="entry name" value="ACID PHOSPHATASE TYPE 7"/>
    <property type="match status" value="1"/>
</dbReference>
<feature type="signal peptide" evidence="4">
    <location>
        <begin position="1"/>
        <end position="27"/>
    </location>
</feature>
<feature type="transmembrane region" description="Helical" evidence="3">
    <location>
        <begin position="763"/>
        <end position="784"/>
    </location>
</feature>
<evidence type="ECO:0000259" key="6">
    <source>
        <dbReference type="Pfam" id="PF16403"/>
    </source>
</evidence>
<dbReference type="Proteomes" id="UP000649151">
    <property type="component" value="Unassembled WGS sequence"/>
</dbReference>
<evidence type="ECO:0000256" key="1">
    <source>
        <dbReference type="ARBA" id="ARBA00022729"/>
    </source>
</evidence>
<organism evidence="8 9">
    <name type="scientific">Clostridium facile</name>
    <dbReference type="NCBI Taxonomy" id="2763035"/>
    <lineage>
        <taxon>Bacteria</taxon>
        <taxon>Bacillati</taxon>
        <taxon>Bacillota</taxon>
        <taxon>Clostridia</taxon>
        <taxon>Eubacteriales</taxon>
        <taxon>Clostridiaceae</taxon>
        <taxon>Clostridium</taxon>
    </lineage>
</organism>
<dbReference type="InterPro" id="IPR015914">
    <property type="entry name" value="PAPs_N"/>
</dbReference>
<keyword evidence="3" id="KW-1133">Transmembrane helix</keyword>